<name>A0ABN6JPT3_9BURK</name>
<gene>
    <name evidence="1" type="ORF">PTKU64_55720</name>
</gene>
<proteinExistence type="predicted"/>
<sequence>MRVRIEAASRHFVQERLPYVYGTAVDQGHLRSARPPQAVAKTRGQFQASSASPYDYDAMHLQLPISVVT</sequence>
<dbReference type="Proteomes" id="UP001319874">
    <property type="component" value="Chromosome 2"/>
</dbReference>
<reference evidence="1 2" key="1">
    <citation type="journal article" date="2022" name="Front. Microbiol.">
        <title>Identification and characterization of a novel class of self-sufficient cytochrome P450 hydroxylase involved in cyclohexanecarboxylate degradation in Paraburkholderia terrae strain KU-64.</title>
        <authorList>
            <person name="Yamamoto T."/>
            <person name="Hasegawa Y."/>
            <person name="Iwaki H."/>
        </authorList>
    </citation>
    <scope>NUCLEOTIDE SEQUENCE [LARGE SCALE GENOMIC DNA]</scope>
    <source>
        <strain evidence="1 2">KU-64</strain>
    </source>
</reference>
<protein>
    <submittedName>
        <fullName evidence="1">Uncharacterized protein</fullName>
    </submittedName>
</protein>
<organism evidence="1 2">
    <name type="scientific">Paraburkholderia terrae</name>
    <dbReference type="NCBI Taxonomy" id="311230"/>
    <lineage>
        <taxon>Bacteria</taxon>
        <taxon>Pseudomonadati</taxon>
        <taxon>Pseudomonadota</taxon>
        <taxon>Betaproteobacteria</taxon>
        <taxon>Burkholderiales</taxon>
        <taxon>Burkholderiaceae</taxon>
        <taxon>Paraburkholderia</taxon>
    </lineage>
</organism>
<evidence type="ECO:0000313" key="1">
    <source>
        <dbReference type="EMBL" id="BCZ81897.1"/>
    </source>
</evidence>
<keyword evidence="2" id="KW-1185">Reference proteome</keyword>
<accession>A0ABN6JPT3</accession>
<evidence type="ECO:0000313" key="2">
    <source>
        <dbReference type="Proteomes" id="UP001319874"/>
    </source>
</evidence>
<dbReference type="EMBL" id="AP024956">
    <property type="protein sequence ID" value="BCZ81897.1"/>
    <property type="molecule type" value="Genomic_DNA"/>
</dbReference>